<evidence type="ECO:0000313" key="1">
    <source>
        <dbReference type="EMBL" id="JAS75461.1"/>
    </source>
</evidence>
<gene>
    <name evidence="1" type="ORF">g.58526</name>
</gene>
<protein>
    <submittedName>
        <fullName evidence="1">Uncharacterized protein</fullName>
    </submittedName>
</protein>
<accession>A0A1B6HLE6</accession>
<dbReference type="AlphaFoldDB" id="A0A1B6HLE6"/>
<name>A0A1B6HLE6_9HEMI</name>
<reference evidence="1" key="1">
    <citation type="submission" date="2015-11" db="EMBL/GenBank/DDBJ databases">
        <title>De novo transcriptome assembly of four potential Pierce s Disease insect vectors from Arizona vineyards.</title>
        <authorList>
            <person name="Tassone E.E."/>
        </authorList>
    </citation>
    <scope>NUCLEOTIDE SEQUENCE</scope>
</reference>
<feature type="non-terminal residue" evidence="1">
    <location>
        <position position="116"/>
    </location>
</feature>
<sequence length="116" mass="14076">PHKKSHYCQEKSNLNYFDDPYLNVKTLHDMFSQFYKEKTGKNLIMKYKTYFKFFKQQCNFSFRHPKTDVCDYCTECQMKLNVNPEDECKLNFLVHKKKIKAYSKTKTEILENCKTD</sequence>
<organism evidence="1">
    <name type="scientific">Homalodisca liturata</name>
    <dbReference type="NCBI Taxonomy" id="320908"/>
    <lineage>
        <taxon>Eukaryota</taxon>
        <taxon>Metazoa</taxon>
        <taxon>Ecdysozoa</taxon>
        <taxon>Arthropoda</taxon>
        <taxon>Hexapoda</taxon>
        <taxon>Insecta</taxon>
        <taxon>Pterygota</taxon>
        <taxon>Neoptera</taxon>
        <taxon>Paraneoptera</taxon>
        <taxon>Hemiptera</taxon>
        <taxon>Auchenorrhyncha</taxon>
        <taxon>Membracoidea</taxon>
        <taxon>Cicadellidae</taxon>
        <taxon>Cicadellinae</taxon>
        <taxon>Proconiini</taxon>
        <taxon>Homalodisca</taxon>
    </lineage>
</organism>
<proteinExistence type="predicted"/>
<feature type="non-terminal residue" evidence="1">
    <location>
        <position position="1"/>
    </location>
</feature>
<dbReference type="EMBL" id="GECU01032245">
    <property type="protein sequence ID" value="JAS75461.1"/>
    <property type="molecule type" value="Transcribed_RNA"/>
</dbReference>